<dbReference type="EMBL" id="QXWK01000016">
    <property type="protein sequence ID" value="NBH61872.1"/>
    <property type="molecule type" value="Genomic_DNA"/>
</dbReference>
<dbReference type="RefSeq" id="WP_160202153.1">
    <property type="nucleotide sequence ID" value="NZ_QXWK01000016.1"/>
</dbReference>
<dbReference type="AlphaFoldDB" id="A0A845QI94"/>
<accession>A0A845QI94</accession>
<name>A0A845QI94_9FIRM</name>
<evidence type="ECO:0000313" key="2">
    <source>
        <dbReference type="Proteomes" id="UP000446866"/>
    </source>
</evidence>
<organism evidence="1 2">
    <name type="scientific">Anaerotruncus colihominis</name>
    <dbReference type="NCBI Taxonomy" id="169435"/>
    <lineage>
        <taxon>Bacteria</taxon>
        <taxon>Bacillati</taxon>
        <taxon>Bacillota</taxon>
        <taxon>Clostridia</taxon>
        <taxon>Eubacteriales</taxon>
        <taxon>Oscillospiraceae</taxon>
        <taxon>Anaerotruncus</taxon>
    </lineage>
</organism>
<reference evidence="1 2" key="1">
    <citation type="submission" date="2018-08" db="EMBL/GenBank/DDBJ databases">
        <title>Murine metabolic-syndrome-specific gut microbial biobank.</title>
        <authorList>
            <person name="Liu C."/>
        </authorList>
    </citation>
    <scope>NUCLEOTIDE SEQUENCE [LARGE SCALE GENOMIC DNA]</scope>
    <source>
        <strain evidence="1 2">28</strain>
    </source>
</reference>
<gene>
    <name evidence="1" type="ORF">D0435_09430</name>
</gene>
<evidence type="ECO:0000313" key="1">
    <source>
        <dbReference type="EMBL" id="NBH61872.1"/>
    </source>
</evidence>
<keyword evidence="2" id="KW-1185">Reference proteome</keyword>
<dbReference type="Proteomes" id="UP000446866">
    <property type="component" value="Unassembled WGS sequence"/>
</dbReference>
<proteinExistence type="predicted"/>
<sequence length="167" mass="19560">MKKEVNYIEEHQWDKSVFEKGVAMPLTNEQKAHFDLLRSLIETKESQYERRRNEQKWDNFVEVLYPSLCHIAEIQGGYVKMNACEDTYFAELIYIGENLILDIDGVEGLADFNEILSAADSFSIVPEKEGFKMRFTFSLYDRVKIADMSERIAVIEKKMKQLATREE</sequence>
<protein>
    <submittedName>
        <fullName evidence="1">Uncharacterized protein</fullName>
    </submittedName>
</protein>
<comment type="caution">
    <text evidence="1">The sequence shown here is derived from an EMBL/GenBank/DDBJ whole genome shotgun (WGS) entry which is preliminary data.</text>
</comment>